<proteinExistence type="predicted"/>
<keyword evidence="3" id="KW-1185">Reference proteome</keyword>
<comment type="caution">
    <text evidence="2">The sequence shown here is derived from an EMBL/GenBank/DDBJ whole genome shotgun (WGS) entry which is preliminary data.</text>
</comment>
<reference evidence="2 3" key="1">
    <citation type="submission" date="2023-08" db="EMBL/GenBank/DDBJ databases">
        <title>Black Yeasts Isolated from many extreme environments.</title>
        <authorList>
            <person name="Coleine C."/>
            <person name="Stajich J.E."/>
            <person name="Selbmann L."/>
        </authorList>
    </citation>
    <scope>NUCLEOTIDE SEQUENCE [LARGE SCALE GENOMIC DNA]</scope>
    <source>
        <strain evidence="2 3">CCFEE 5885</strain>
    </source>
</reference>
<sequence>MARVSRDDVLPRRLPSGKLRQRRPRGFFGASRTADSRPTPLTYARPTIRDIDGAWRYWIRFCEEELTQEGDPTLDPVHEAMRLSDERDFQVVQLFLEWVLDKRNVHLDTMMVFCRVWRQAYRHHVGRQIDHCFIAVMKSVLFTRFPAGTGSR</sequence>
<feature type="region of interest" description="Disordered" evidence="1">
    <location>
        <begin position="19"/>
        <end position="40"/>
    </location>
</feature>
<dbReference type="EMBL" id="JAVRRG010000260">
    <property type="protein sequence ID" value="KAK5075657.1"/>
    <property type="molecule type" value="Genomic_DNA"/>
</dbReference>
<evidence type="ECO:0000313" key="3">
    <source>
        <dbReference type="Proteomes" id="UP001345013"/>
    </source>
</evidence>
<organism evidence="2 3">
    <name type="scientific">Lithohypha guttulata</name>
    <dbReference type="NCBI Taxonomy" id="1690604"/>
    <lineage>
        <taxon>Eukaryota</taxon>
        <taxon>Fungi</taxon>
        <taxon>Dikarya</taxon>
        <taxon>Ascomycota</taxon>
        <taxon>Pezizomycotina</taxon>
        <taxon>Eurotiomycetes</taxon>
        <taxon>Chaetothyriomycetidae</taxon>
        <taxon>Chaetothyriales</taxon>
        <taxon>Trichomeriaceae</taxon>
        <taxon>Lithohypha</taxon>
    </lineage>
</organism>
<evidence type="ECO:0000256" key="1">
    <source>
        <dbReference type="SAM" id="MobiDB-lite"/>
    </source>
</evidence>
<gene>
    <name evidence="2" type="ORF">LTR24_010008</name>
</gene>
<protein>
    <submittedName>
        <fullName evidence="2">Uncharacterized protein</fullName>
    </submittedName>
</protein>
<evidence type="ECO:0000313" key="2">
    <source>
        <dbReference type="EMBL" id="KAK5075657.1"/>
    </source>
</evidence>
<name>A0ABR0JW55_9EURO</name>
<accession>A0ABR0JW55</accession>
<dbReference type="Proteomes" id="UP001345013">
    <property type="component" value="Unassembled WGS sequence"/>
</dbReference>